<dbReference type="Proteomes" id="UP000321638">
    <property type="component" value="Unassembled WGS sequence"/>
</dbReference>
<gene>
    <name evidence="1" type="ORF">FHP25_06980</name>
</gene>
<dbReference type="EMBL" id="VDUZ01000006">
    <property type="protein sequence ID" value="TXL78734.1"/>
    <property type="molecule type" value="Genomic_DNA"/>
</dbReference>
<sequence length="84" mass="9290">MVEDLDDALEFNLPFIATAESDAWQQVHELLRLIGHFADEAHAPDMVWRDAEASLQELHEALLAAVSRGRDQARQAADPAQPAS</sequence>
<comment type="caution">
    <text evidence="1">The sequence shown here is derived from an EMBL/GenBank/DDBJ whole genome shotgun (WGS) entry which is preliminary data.</text>
</comment>
<evidence type="ECO:0000313" key="2">
    <source>
        <dbReference type="Proteomes" id="UP000321638"/>
    </source>
</evidence>
<protein>
    <submittedName>
        <fullName evidence="1">Uncharacterized protein</fullName>
    </submittedName>
</protein>
<evidence type="ECO:0000313" key="1">
    <source>
        <dbReference type="EMBL" id="TXL78734.1"/>
    </source>
</evidence>
<name>A0A5C8PRE0_9HYPH</name>
<organism evidence="1 2">
    <name type="scientific">Vineibacter terrae</name>
    <dbReference type="NCBI Taxonomy" id="2586908"/>
    <lineage>
        <taxon>Bacteria</taxon>
        <taxon>Pseudomonadati</taxon>
        <taxon>Pseudomonadota</taxon>
        <taxon>Alphaproteobacteria</taxon>
        <taxon>Hyphomicrobiales</taxon>
        <taxon>Vineibacter</taxon>
    </lineage>
</organism>
<proteinExistence type="predicted"/>
<reference evidence="1 2" key="1">
    <citation type="submission" date="2019-06" db="EMBL/GenBank/DDBJ databases">
        <title>New taxonomy in bacterial strain CC-CFT640, isolated from vineyard.</title>
        <authorList>
            <person name="Lin S.-Y."/>
            <person name="Tsai C.-F."/>
            <person name="Young C.-C."/>
        </authorList>
    </citation>
    <scope>NUCLEOTIDE SEQUENCE [LARGE SCALE GENOMIC DNA]</scope>
    <source>
        <strain evidence="1 2">CC-CFT640</strain>
    </source>
</reference>
<keyword evidence="2" id="KW-1185">Reference proteome</keyword>
<dbReference type="OrthoDB" id="7376407at2"/>
<accession>A0A5C8PRE0</accession>
<dbReference type="AlphaFoldDB" id="A0A5C8PRE0"/>
<dbReference type="RefSeq" id="WP_147846204.1">
    <property type="nucleotide sequence ID" value="NZ_VDUZ01000006.1"/>
</dbReference>